<dbReference type="PANTHER" id="PTHR30204:SF69">
    <property type="entry name" value="MERR-FAMILY TRANSCRIPTIONAL REGULATOR"/>
    <property type="match status" value="1"/>
</dbReference>
<gene>
    <name evidence="7" type="primary">merR</name>
    <name evidence="7" type="ORF">SOCEGT47_065350</name>
</gene>
<dbReference type="PANTHER" id="PTHR30204">
    <property type="entry name" value="REDOX-CYCLING DRUG-SENSING TRANSCRIPTIONAL ACTIVATOR SOXR"/>
    <property type="match status" value="1"/>
</dbReference>
<evidence type="ECO:0000256" key="3">
    <source>
        <dbReference type="ARBA" id="ARBA00023125"/>
    </source>
</evidence>
<keyword evidence="4" id="KW-0804">Transcription</keyword>
<feature type="region of interest" description="Disordered" evidence="5">
    <location>
        <begin position="1"/>
        <end position="33"/>
    </location>
</feature>
<evidence type="ECO:0000259" key="6">
    <source>
        <dbReference type="PROSITE" id="PS50937"/>
    </source>
</evidence>
<dbReference type="PRINTS" id="PR00040">
    <property type="entry name" value="HTHMERR"/>
</dbReference>
<dbReference type="SUPFAM" id="SSF46955">
    <property type="entry name" value="Putative DNA-binding domain"/>
    <property type="match status" value="1"/>
</dbReference>
<reference evidence="7 8" key="1">
    <citation type="submission" date="2015-09" db="EMBL/GenBank/DDBJ databases">
        <title>Sorangium comparison.</title>
        <authorList>
            <person name="Zaburannyi N."/>
            <person name="Bunk B."/>
            <person name="Overmann J."/>
            <person name="Mueller R."/>
        </authorList>
    </citation>
    <scope>NUCLEOTIDE SEQUENCE [LARGE SCALE GENOMIC DNA]</scope>
    <source>
        <strain evidence="7 8">So ceGT47</strain>
    </source>
</reference>
<dbReference type="InterPro" id="IPR000551">
    <property type="entry name" value="MerR-type_HTH_dom"/>
</dbReference>
<protein>
    <submittedName>
        <fullName evidence="7">MerR family transcriptional regulator</fullName>
    </submittedName>
</protein>
<dbReference type="Gene3D" id="1.10.1660.10">
    <property type="match status" value="1"/>
</dbReference>
<feature type="domain" description="HTH merR-type" evidence="6">
    <location>
        <begin position="50"/>
        <end position="119"/>
    </location>
</feature>
<dbReference type="InterPro" id="IPR009061">
    <property type="entry name" value="DNA-bd_dom_put_sf"/>
</dbReference>
<dbReference type="InterPro" id="IPR047057">
    <property type="entry name" value="MerR_fam"/>
</dbReference>
<keyword evidence="2" id="KW-0805">Transcription regulation</keyword>
<feature type="compositionally biased region" description="Low complexity" evidence="5">
    <location>
        <begin position="20"/>
        <end position="32"/>
    </location>
</feature>
<dbReference type="Proteomes" id="UP000295781">
    <property type="component" value="Chromosome"/>
</dbReference>
<evidence type="ECO:0000256" key="5">
    <source>
        <dbReference type="SAM" id="MobiDB-lite"/>
    </source>
</evidence>
<dbReference type="SMART" id="SM00422">
    <property type="entry name" value="HTH_MERR"/>
    <property type="match status" value="1"/>
</dbReference>
<evidence type="ECO:0000256" key="4">
    <source>
        <dbReference type="ARBA" id="ARBA00023163"/>
    </source>
</evidence>
<dbReference type="PROSITE" id="PS50937">
    <property type="entry name" value="HTH_MERR_2"/>
    <property type="match status" value="1"/>
</dbReference>
<keyword evidence="3" id="KW-0238">DNA-binding</keyword>
<sequence>MTTRHHLPVAHEQSIGGPFASSPSGTSQASTSRADTAADLLDCAEGEDRLLQVGDIARATGKTVRAIHHYEEVGLLVPHARSKGRYRLYDQAALTRVRWIGKLHDLGLSLSQIQQIVSTWESAPSAPGAMSRIRDVYQQKLEEVRGQIAHLAALEHELVASLAYLDTCETCDPAELIAACTNCNLHDKSQAEPELVAGIRGGNGVCRQGSSHR</sequence>
<keyword evidence="1" id="KW-0678">Repressor</keyword>
<dbReference type="GO" id="GO:0003677">
    <property type="term" value="F:DNA binding"/>
    <property type="evidence" value="ECO:0007669"/>
    <property type="project" value="UniProtKB-KW"/>
</dbReference>
<proteinExistence type="predicted"/>
<evidence type="ECO:0000256" key="2">
    <source>
        <dbReference type="ARBA" id="ARBA00023015"/>
    </source>
</evidence>
<dbReference type="AlphaFoldDB" id="A0A4V0NEF4"/>
<dbReference type="EMBL" id="CP012670">
    <property type="protein sequence ID" value="AUX25982.1"/>
    <property type="molecule type" value="Genomic_DNA"/>
</dbReference>
<dbReference type="Pfam" id="PF13411">
    <property type="entry name" value="MerR_1"/>
    <property type="match status" value="1"/>
</dbReference>
<evidence type="ECO:0000256" key="1">
    <source>
        <dbReference type="ARBA" id="ARBA00022491"/>
    </source>
</evidence>
<evidence type="ECO:0000313" key="8">
    <source>
        <dbReference type="Proteomes" id="UP000295781"/>
    </source>
</evidence>
<evidence type="ECO:0000313" key="7">
    <source>
        <dbReference type="EMBL" id="AUX25982.1"/>
    </source>
</evidence>
<accession>A0A4V0NEF4</accession>
<organism evidence="7 8">
    <name type="scientific">Sorangium cellulosum</name>
    <name type="common">Polyangium cellulosum</name>
    <dbReference type="NCBI Taxonomy" id="56"/>
    <lineage>
        <taxon>Bacteria</taxon>
        <taxon>Pseudomonadati</taxon>
        <taxon>Myxococcota</taxon>
        <taxon>Polyangia</taxon>
        <taxon>Polyangiales</taxon>
        <taxon>Polyangiaceae</taxon>
        <taxon>Sorangium</taxon>
    </lineage>
</organism>
<name>A0A4V0NEF4_SORCE</name>
<dbReference type="GO" id="GO:0003700">
    <property type="term" value="F:DNA-binding transcription factor activity"/>
    <property type="evidence" value="ECO:0007669"/>
    <property type="project" value="InterPro"/>
</dbReference>